<reference evidence="11 12" key="1">
    <citation type="journal article" date="2020" name="ISME J.">
        <title>Uncovering the hidden diversity of litter-decomposition mechanisms in mushroom-forming fungi.</title>
        <authorList>
            <person name="Floudas D."/>
            <person name="Bentzer J."/>
            <person name="Ahren D."/>
            <person name="Johansson T."/>
            <person name="Persson P."/>
            <person name="Tunlid A."/>
        </authorList>
    </citation>
    <scope>NUCLEOTIDE SEQUENCE [LARGE SCALE GENOMIC DNA]</scope>
    <source>
        <strain evidence="11 12">CBS 406.79</strain>
    </source>
</reference>
<comment type="similarity">
    <text evidence="2 9">Belongs to the TIM21 family.</text>
</comment>
<accession>A0A8H5M8N6</accession>
<dbReference type="Gene3D" id="3.10.450.320">
    <property type="entry name" value="Mitochondrial import inner membrane translocase subunit Tim21"/>
    <property type="match status" value="1"/>
</dbReference>
<keyword evidence="12" id="KW-1185">Reference proteome</keyword>
<dbReference type="GO" id="GO:0030150">
    <property type="term" value="P:protein import into mitochondrial matrix"/>
    <property type="evidence" value="ECO:0007669"/>
    <property type="project" value="UniProtKB-UniRule"/>
</dbReference>
<evidence type="ECO:0000256" key="10">
    <source>
        <dbReference type="SAM" id="MobiDB-lite"/>
    </source>
</evidence>
<gene>
    <name evidence="11" type="ORF">D9757_006216</name>
</gene>
<dbReference type="Pfam" id="PF08294">
    <property type="entry name" value="TIM21"/>
    <property type="match status" value="1"/>
</dbReference>
<keyword evidence="9" id="KW-0999">Mitochondrion inner membrane</keyword>
<keyword evidence="9" id="KW-0811">Translocation</keyword>
<organism evidence="11 12">
    <name type="scientific">Collybiopsis confluens</name>
    <dbReference type="NCBI Taxonomy" id="2823264"/>
    <lineage>
        <taxon>Eukaryota</taxon>
        <taxon>Fungi</taxon>
        <taxon>Dikarya</taxon>
        <taxon>Basidiomycota</taxon>
        <taxon>Agaricomycotina</taxon>
        <taxon>Agaricomycetes</taxon>
        <taxon>Agaricomycetidae</taxon>
        <taxon>Agaricales</taxon>
        <taxon>Marasmiineae</taxon>
        <taxon>Omphalotaceae</taxon>
        <taxon>Collybiopsis</taxon>
    </lineage>
</organism>
<dbReference type="PANTHER" id="PTHR13032:SF6">
    <property type="entry name" value="MITOCHONDRIAL IMPORT INNER MEMBRANE TRANSLOCASE SUBUNIT TIM21"/>
    <property type="match status" value="1"/>
</dbReference>
<name>A0A8H5M8N6_9AGAR</name>
<dbReference type="InterPro" id="IPR038552">
    <property type="entry name" value="Tim21_IMS_sf"/>
</dbReference>
<keyword evidence="4 9" id="KW-0812">Transmembrane</keyword>
<keyword evidence="6 9" id="KW-1133">Transmembrane helix</keyword>
<keyword evidence="8 9" id="KW-0472">Membrane</keyword>
<comment type="function">
    <text evidence="9">Essential component of the TIM23 complex, a complex that mediates the translocation of transit peptide-containing proteins across the mitochondrial inner membrane.</text>
</comment>
<comment type="subunit">
    <text evidence="9">Component of the TIM23 complex.</text>
</comment>
<comment type="subcellular location">
    <subcellularLocation>
        <location evidence="9">Mitochondrion inner membrane</location>
        <topology evidence="9">Single-pass membrane protein</topology>
    </subcellularLocation>
    <subcellularLocation>
        <location evidence="1">Mitochondrion membrane</location>
        <topology evidence="1">Single-pass membrane protein</topology>
    </subcellularLocation>
</comment>
<dbReference type="AlphaFoldDB" id="A0A8H5M8N6"/>
<evidence type="ECO:0000256" key="6">
    <source>
        <dbReference type="ARBA" id="ARBA00022989"/>
    </source>
</evidence>
<evidence type="ECO:0000256" key="4">
    <source>
        <dbReference type="ARBA" id="ARBA00022692"/>
    </source>
</evidence>
<dbReference type="Proteomes" id="UP000518752">
    <property type="component" value="Unassembled WGS sequence"/>
</dbReference>
<evidence type="ECO:0000313" key="11">
    <source>
        <dbReference type="EMBL" id="KAF5384726.1"/>
    </source>
</evidence>
<dbReference type="OrthoDB" id="436405at2759"/>
<dbReference type="InterPro" id="IPR013261">
    <property type="entry name" value="Tim21"/>
</dbReference>
<dbReference type="EMBL" id="JAACJN010000041">
    <property type="protein sequence ID" value="KAF5384726.1"/>
    <property type="molecule type" value="Genomic_DNA"/>
</dbReference>
<dbReference type="PANTHER" id="PTHR13032">
    <property type="entry name" value="MITOCHONDRIAL IMPORT INNER MEMBRANE TRANSLOCASE SUBUNIT TIM21"/>
    <property type="match status" value="1"/>
</dbReference>
<keyword evidence="5" id="KW-0809">Transit peptide</keyword>
<evidence type="ECO:0000256" key="7">
    <source>
        <dbReference type="ARBA" id="ARBA00023128"/>
    </source>
</evidence>
<feature type="region of interest" description="Disordered" evidence="10">
    <location>
        <begin position="150"/>
        <end position="170"/>
    </location>
</feature>
<evidence type="ECO:0000256" key="8">
    <source>
        <dbReference type="ARBA" id="ARBA00023136"/>
    </source>
</evidence>
<evidence type="ECO:0000256" key="2">
    <source>
        <dbReference type="ARBA" id="ARBA00010867"/>
    </source>
</evidence>
<evidence type="ECO:0000256" key="3">
    <source>
        <dbReference type="ARBA" id="ARBA00020726"/>
    </source>
</evidence>
<keyword evidence="7 9" id="KW-0496">Mitochondrion</keyword>
<keyword evidence="9" id="KW-0813">Transport</keyword>
<protein>
    <recommendedName>
        <fullName evidence="3 9">Mitochondrial import inner membrane translocase subunit Tim21</fullName>
    </recommendedName>
</protein>
<evidence type="ECO:0000313" key="12">
    <source>
        <dbReference type="Proteomes" id="UP000518752"/>
    </source>
</evidence>
<sequence>MSFLFRVHLPRCPSITRLTKARCSVLWVCRNYATHRDPLHPANLSQALDTKHQSFRPEQKVGPFQMGMNDSPFEKPTRKKWADLSTGGKFKRTTAQTSNLLVIVFGAGLTAVLLYAVGSELISKNSPTSLYSQACDRIKTSPQVARHLHGPFSFHTTRPSAERPRGRQHQVTSQIFVDAQGREHMMMTFYVQGSNTPQERSGSYLESAGNWISRVAEHLPEVTTDEAIQWTKDRSASGWEKVVGSFKYLIGAPASINSSAPSSDTLPEIVEKAPESRTQKWTGIFSSLRTTRYDAAVSGNRSDGTLHTDGEVRAEFIRNDDGYFVPSYILIDIPNSRARNPTRVFVQRAPGVRENEPVSWGRS</sequence>
<feature type="transmembrane region" description="Helical" evidence="9">
    <location>
        <begin position="99"/>
        <end position="118"/>
    </location>
</feature>
<evidence type="ECO:0000256" key="9">
    <source>
        <dbReference type="RuleBase" id="RU367142"/>
    </source>
</evidence>
<evidence type="ECO:0000256" key="5">
    <source>
        <dbReference type="ARBA" id="ARBA00022946"/>
    </source>
</evidence>
<dbReference type="GO" id="GO:0005744">
    <property type="term" value="C:TIM23 mitochondrial import inner membrane translocase complex"/>
    <property type="evidence" value="ECO:0007669"/>
    <property type="project" value="UniProtKB-UniRule"/>
</dbReference>
<proteinExistence type="inferred from homology"/>
<comment type="caution">
    <text evidence="11">The sequence shown here is derived from an EMBL/GenBank/DDBJ whole genome shotgun (WGS) entry which is preliminary data.</text>
</comment>
<keyword evidence="9" id="KW-0653">Protein transport</keyword>
<evidence type="ECO:0000256" key="1">
    <source>
        <dbReference type="ARBA" id="ARBA00004304"/>
    </source>
</evidence>